<protein>
    <submittedName>
        <fullName evidence="2">Uncharacterized protein</fullName>
    </submittedName>
</protein>
<keyword evidence="1" id="KW-0812">Transmembrane</keyword>
<dbReference type="EMBL" id="CP068053">
    <property type="protein sequence ID" value="QQT00592.1"/>
    <property type="molecule type" value="Genomic_DNA"/>
</dbReference>
<gene>
    <name evidence="2" type="ORF">I6J18_01220</name>
</gene>
<name>A0A974NMW4_PERPY</name>
<dbReference type="Proteomes" id="UP000595254">
    <property type="component" value="Chromosome"/>
</dbReference>
<keyword evidence="1" id="KW-1133">Transmembrane helix</keyword>
<evidence type="ECO:0000313" key="3">
    <source>
        <dbReference type="Proteomes" id="UP000595254"/>
    </source>
</evidence>
<dbReference type="AlphaFoldDB" id="A0A974NMW4"/>
<feature type="transmembrane region" description="Helical" evidence="1">
    <location>
        <begin position="9"/>
        <end position="29"/>
    </location>
</feature>
<dbReference type="KEGG" id="ppsr:I6J18_01220"/>
<keyword evidence="1" id="KW-0472">Membrane</keyword>
<evidence type="ECO:0000313" key="2">
    <source>
        <dbReference type="EMBL" id="QQT00592.1"/>
    </source>
</evidence>
<dbReference type="Pfam" id="PF26328">
    <property type="entry name" value="YolC_YozM"/>
    <property type="match status" value="1"/>
</dbReference>
<reference evidence="2 3" key="1">
    <citation type="submission" date="2021-01" db="EMBL/GenBank/DDBJ databases">
        <title>FDA dAtabase for Regulatory Grade micrObial Sequences (FDA-ARGOS): Supporting development and validation of Infectious Disease Dx tests.</title>
        <authorList>
            <person name="Nelson B."/>
            <person name="Plummer A."/>
            <person name="Tallon L."/>
            <person name="Sadzewicz L."/>
            <person name="Zhao X."/>
            <person name="Boylan J."/>
            <person name="Ott S."/>
            <person name="Bowen H."/>
            <person name="Vavikolanu K."/>
            <person name="Mehta A."/>
            <person name="Aluvathingal J."/>
            <person name="Nadendla S."/>
            <person name="Myers T."/>
            <person name="Yan Y."/>
            <person name="Sichtig H."/>
        </authorList>
    </citation>
    <scope>NUCLEOTIDE SEQUENCE [LARGE SCALE GENOMIC DNA]</scope>
    <source>
        <strain evidence="2 3">FDAARGOS_1161</strain>
    </source>
</reference>
<accession>A0A974NMW4</accession>
<sequence length="111" mass="13299">MKKLKKRRIIIILSVLVGGFILFSVYDYFDTQKREEQHLAFMEESRELKKEYDILSFGVRQDKKTINVYVPLEEKSRSEIATSFERISQKYDMDDFEVKVKAIKKGDPYEY</sequence>
<organism evidence="2 3">
    <name type="scientific">Peribacillus psychrosaccharolyticus</name>
    <name type="common">Bacillus psychrosaccharolyticus</name>
    <dbReference type="NCBI Taxonomy" id="1407"/>
    <lineage>
        <taxon>Bacteria</taxon>
        <taxon>Bacillati</taxon>
        <taxon>Bacillota</taxon>
        <taxon>Bacilli</taxon>
        <taxon>Bacillales</taxon>
        <taxon>Bacillaceae</taxon>
        <taxon>Peribacillus</taxon>
    </lineage>
</organism>
<evidence type="ECO:0000256" key="1">
    <source>
        <dbReference type="SAM" id="Phobius"/>
    </source>
</evidence>
<proteinExistence type="predicted"/>
<keyword evidence="3" id="KW-1185">Reference proteome</keyword>
<dbReference type="InterPro" id="IPR058995">
    <property type="entry name" value="YolC/YozM-like"/>
</dbReference>
<dbReference type="RefSeq" id="WP_201647808.1">
    <property type="nucleotide sequence ID" value="NZ_CP068053.1"/>
</dbReference>